<name>A0A327NE75_9BACT</name>
<dbReference type="InterPro" id="IPR032675">
    <property type="entry name" value="LRR_dom_sf"/>
</dbReference>
<dbReference type="GO" id="GO:0035591">
    <property type="term" value="F:signaling adaptor activity"/>
    <property type="evidence" value="ECO:0007669"/>
    <property type="project" value="TreeGrafter"/>
</dbReference>
<accession>A0A327NE75</accession>
<evidence type="ECO:0008006" key="5">
    <source>
        <dbReference type="Google" id="ProtNLM"/>
    </source>
</evidence>
<keyword evidence="4" id="KW-1185">Reference proteome</keyword>
<proteinExistence type="predicted"/>
<evidence type="ECO:0000313" key="4">
    <source>
        <dbReference type="Proteomes" id="UP000249016"/>
    </source>
</evidence>
<sequence length="236" mass="26437">MKNAFFLVFLVSFLSSCKKEEIPLTDNTPITIPDSGFEDYLVYLNIDSDRTVNGSIKYGDIKSVDTLRLIVTAQRPTIKNLKGIAYFTNLKYLDCTGWAIDQLDVSQNPNLEFLNCSTNPSAGEGYYPPAQISQLLFGKANNKLKILHCNKNLIRTLDLTTLPSLTQLFCTGSLLTELDVSHNKNLTTCWTTNSPQLKTIYVSSLNQVDSTRSQDGGTIGGSYKWFKDAYTIYKVR</sequence>
<dbReference type="InterPro" id="IPR052574">
    <property type="entry name" value="CDIRP"/>
</dbReference>
<keyword evidence="1" id="KW-0433">Leucine-rich repeat</keyword>
<reference evidence="3 4" key="1">
    <citation type="submission" date="2018-06" db="EMBL/GenBank/DDBJ databases">
        <title>Spirosoma sp. HMF3257 Genome sequencing and assembly.</title>
        <authorList>
            <person name="Kang H."/>
            <person name="Cha I."/>
            <person name="Kim H."/>
            <person name="Kang J."/>
            <person name="Joh K."/>
        </authorList>
    </citation>
    <scope>NUCLEOTIDE SEQUENCE [LARGE SCALE GENOMIC DNA]</scope>
    <source>
        <strain evidence="3 4">HMF3257</strain>
    </source>
</reference>
<keyword evidence="2" id="KW-0677">Repeat</keyword>
<dbReference type="PROSITE" id="PS51257">
    <property type="entry name" value="PROKAR_LIPOPROTEIN"/>
    <property type="match status" value="1"/>
</dbReference>
<evidence type="ECO:0000256" key="1">
    <source>
        <dbReference type="ARBA" id="ARBA00022614"/>
    </source>
</evidence>
<evidence type="ECO:0000256" key="2">
    <source>
        <dbReference type="ARBA" id="ARBA00022737"/>
    </source>
</evidence>
<dbReference type="AlphaFoldDB" id="A0A327NE75"/>
<dbReference type="OrthoDB" id="3179827at2"/>
<dbReference type="RefSeq" id="WP_111340478.1">
    <property type="nucleotide sequence ID" value="NZ_QLII01000001.1"/>
</dbReference>
<organism evidence="3 4">
    <name type="scientific">Spirosoma telluris</name>
    <dbReference type="NCBI Taxonomy" id="2183553"/>
    <lineage>
        <taxon>Bacteria</taxon>
        <taxon>Pseudomonadati</taxon>
        <taxon>Bacteroidota</taxon>
        <taxon>Cytophagia</taxon>
        <taxon>Cytophagales</taxon>
        <taxon>Cytophagaceae</taxon>
        <taxon>Spirosoma</taxon>
    </lineage>
</organism>
<dbReference type="PANTHER" id="PTHR47566">
    <property type="match status" value="1"/>
</dbReference>
<dbReference type="EMBL" id="QLII01000001">
    <property type="protein sequence ID" value="RAI73600.1"/>
    <property type="molecule type" value="Genomic_DNA"/>
</dbReference>
<evidence type="ECO:0000313" key="3">
    <source>
        <dbReference type="EMBL" id="RAI73600.1"/>
    </source>
</evidence>
<protein>
    <recommendedName>
        <fullName evidence="5">Leucine-rich repeat domain-containing protein</fullName>
    </recommendedName>
</protein>
<gene>
    <name evidence="3" type="ORF">HMF3257_02655</name>
</gene>
<comment type="caution">
    <text evidence="3">The sequence shown here is derived from an EMBL/GenBank/DDBJ whole genome shotgun (WGS) entry which is preliminary data.</text>
</comment>
<dbReference type="Proteomes" id="UP000249016">
    <property type="component" value="Unassembled WGS sequence"/>
</dbReference>
<dbReference type="Gene3D" id="3.80.10.10">
    <property type="entry name" value="Ribonuclease Inhibitor"/>
    <property type="match status" value="1"/>
</dbReference>
<dbReference type="SUPFAM" id="SSF52058">
    <property type="entry name" value="L domain-like"/>
    <property type="match status" value="1"/>
</dbReference>
<dbReference type="PANTHER" id="PTHR47566:SF1">
    <property type="entry name" value="PROTEIN NUD1"/>
    <property type="match status" value="1"/>
</dbReference>